<evidence type="ECO:0000313" key="1">
    <source>
        <dbReference type="EMBL" id="MDV6374180.1"/>
    </source>
</evidence>
<dbReference type="Gene3D" id="2.40.400.10">
    <property type="entry name" value="Acetoacetate decarboxylase-like"/>
    <property type="match status" value="1"/>
</dbReference>
<protein>
    <submittedName>
        <fullName evidence="1">DUF2071 domain-containing protein</fullName>
    </submittedName>
</protein>
<name>A0ABU4DQL5_9DEIO</name>
<keyword evidence="2" id="KW-1185">Reference proteome</keyword>
<dbReference type="InterPro" id="IPR018644">
    <property type="entry name" value="DUF2071"/>
</dbReference>
<dbReference type="RefSeq" id="WP_317639498.1">
    <property type="nucleotide sequence ID" value="NZ_JAPMIV010000007.1"/>
</dbReference>
<sequence>MSPALSPAPALLWILRMAWHDLCFMHWPVDAEALARTLPRGVTPDLHGGKAYLGVVPFRMADVAPRFVPGVPGLSAFPELNLRTYVTAGGEPGVWFYSLDAAQFLAVRLARQLFHLPYFDARMWVSRQDGVTRYASLRTHPGEPPARFAAAYRPVGEPIDAPAGSLEDWLTNRLNLYSADKNGRVYRGRIAHQTWPLRRAEAVIRENTLADALGLTLDGPPHLLHAEELRVHAHWLERVT</sequence>
<dbReference type="SUPFAM" id="SSF160104">
    <property type="entry name" value="Acetoacetate decarboxylase-like"/>
    <property type="match status" value="1"/>
</dbReference>
<dbReference type="EMBL" id="JAPMIV010000007">
    <property type="protein sequence ID" value="MDV6374180.1"/>
    <property type="molecule type" value="Genomic_DNA"/>
</dbReference>
<comment type="caution">
    <text evidence="1">The sequence shown here is derived from an EMBL/GenBank/DDBJ whole genome shotgun (WGS) entry which is preliminary data.</text>
</comment>
<dbReference type="InterPro" id="IPR023375">
    <property type="entry name" value="ADC_dom_sf"/>
</dbReference>
<accession>A0ABU4DQL5</accession>
<gene>
    <name evidence="1" type="ORF">ORD21_06185</name>
</gene>
<dbReference type="PANTHER" id="PTHR39186:SF1">
    <property type="entry name" value="DUF2071 DOMAIN-CONTAINING PROTEIN"/>
    <property type="match status" value="1"/>
</dbReference>
<proteinExistence type="predicted"/>
<dbReference type="Proteomes" id="UP001276150">
    <property type="component" value="Unassembled WGS sequence"/>
</dbReference>
<dbReference type="Pfam" id="PF09844">
    <property type="entry name" value="DUF2071"/>
    <property type="match status" value="1"/>
</dbReference>
<dbReference type="PANTHER" id="PTHR39186">
    <property type="entry name" value="DUF2071 FAMILY PROTEIN"/>
    <property type="match status" value="1"/>
</dbReference>
<reference evidence="1 2" key="1">
    <citation type="submission" date="2022-11" db="EMBL/GenBank/DDBJ databases">
        <title>Deinococcus ZS9-10, Low Temperature and Draught-tolerating, UV-resistant Bacteria from Continental Antarctica.</title>
        <authorList>
            <person name="Cheng L."/>
        </authorList>
    </citation>
    <scope>NUCLEOTIDE SEQUENCE [LARGE SCALE GENOMIC DNA]</scope>
    <source>
        <strain evidence="1 2">ZS9-10</strain>
    </source>
</reference>
<evidence type="ECO:0000313" key="2">
    <source>
        <dbReference type="Proteomes" id="UP001276150"/>
    </source>
</evidence>
<organism evidence="1 2">
    <name type="scientific">Deinococcus arenicola</name>
    <dbReference type="NCBI Taxonomy" id="2994950"/>
    <lineage>
        <taxon>Bacteria</taxon>
        <taxon>Thermotogati</taxon>
        <taxon>Deinococcota</taxon>
        <taxon>Deinococci</taxon>
        <taxon>Deinococcales</taxon>
        <taxon>Deinococcaceae</taxon>
        <taxon>Deinococcus</taxon>
    </lineage>
</organism>